<evidence type="ECO:0000259" key="4">
    <source>
        <dbReference type="PROSITE" id="PS50043"/>
    </source>
</evidence>
<protein>
    <submittedName>
        <fullName evidence="5">LuxR C-terminal-related transcriptional regulator</fullName>
    </submittedName>
</protein>
<name>A0ABT1YNS9_9BACL</name>
<evidence type="ECO:0000313" key="6">
    <source>
        <dbReference type="Proteomes" id="UP001300012"/>
    </source>
</evidence>
<comment type="caution">
    <text evidence="5">The sequence shown here is derived from an EMBL/GenBank/DDBJ whole genome shotgun (WGS) entry which is preliminary data.</text>
</comment>
<dbReference type="InterPro" id="IPR000792">
    <property type="entry name" value="Tscrpt_reg_LuxR_C"/>
</dbReference>
<proteinExistence type="predicted"/>
<dbReference type="Gene3D" id="3.40.50.300">
    <property type="entry name" value="P-loop containing nucleotide triphosphate hydrolases"/>
    <property type="match status" value="1"/>
</dbReference>
<dbReference type="PROSITE" id="PS00622">
    <property type="entry name" value="HTH_LUXR_1"/>
    <property type="match status" value="1"/>
</dbReference>
<gene>
    <name evidence="5" type="ORF">NV381_26930</name>
</gene>
<dbReference type="Proteomes" id="UP001300012">
    <property type="component" value="Unassembled WGS sequence"/>
</dbReference>
<dbReference type="PRINTS" id="PR00038">
    <property type="entry name" value="HTHLUXR"/>
</dbReference>
<dbReference type="SUPFAM" id="SSF52540">
    <property type="entry name" value="P-loop containing nucleoside triphosphate hydrolases"/>
    <property type="match status" value="1"/>
</dbReference>
<dbReference type="Pfam" id="PF00196">
    <property type="entry name" value="GerE"/>
    <property type="match status" value="1"/>
</dbReference>
<keyword evidence="1" id="KW-0805">Transcription regulation</keyword>
<keyword evidence="3" id="KW-0804">Transcription</keyword>
<dbReference type="PANTHER" id="PTHR44688:SF16">
    <property type="entry name" value="DNA-BINDING TRANSCRIPTIONAL ACTIVATOR DEVR_DOSR"/>
    <property type="match status" value="1"/>
</dbReference>
<dbReference type="EMBL" id="JANQBD010000022">
    <property type="protein sequence ID" value="MCR8634840.1"/>
    <property type="molecule type" value="Genomic_DNA"/>
</dbReference>
<dbReference type="PANTHER" id="PTHR44688">
    <property type="entry name" value="DNA-BINDING TRANSCRIPTIONAL ACTIVATOR DEVR_DOSR"/>
    <property type="match status" value="1"/>
</dbReference>
<evidence type="ECO:0000256" key="3">
    <source>
        <dbReference type="ARBA" id="ARBA00023163"/>
    </source>
</evidence>
<dbReference type="RefSeq" id="WP_258216394.1">
    <property type="nucleotide sequence ID" value="NZ_JANQBD010000022.1"/>
</dbReference>
<dbReference type="CDD" id="cd06170">
    <property type="entry name" value="LuxR_C_like"/>
    <property type="match status" value="1"/>
</dbReference>
<organism evidence="5 6">
    <name type="scientific">Paenibacillus radicis</name>
    <name type="common">ex Xue et al. 2023</name>
    <dbReference type="NCBI Taxonomy" id="2972489"/>
    <lineage>
        <taxon>Bacteria</taxon>
        <taxon>Bacillati</taxon>
        <taxon>Bacillota</taxon>
        <taxon>Bacilli</taxon>
        <taxon>Bacillales</taxon>
        <taxon>Paenibacillaceae</taxon>
        <taxon>Paenibacillus</taxon>
    </lineage>
</organism>
<evidence type="ECO:0000256" key="2">
    <source>
        <dbReference type="ARBA" id="ARBA00023125"/>
    </source>
</evidence>
<dbReference type="Pfam" id="PF13401">
    <property type="entry name" value="AAA_22"/>
    <property type="match status" value="1"/>
</dbReference>
<dbReference type="InterPro" id="IPR049945">
    <property type="entry name" value="AAA_22"/>
</dbReference>
<feature type="domain" description="HTH luxR-type" evidence="4">
    <location>
        <begin position="613"/>
        <end position="678"/>
    </location>
</feature>
<dbReference type="Gene3D" id="1.10.10.10">
    <property type="entry name" value="Winged helix-like DNA-binding domain superfamily/Winged helix DNA-binding domain"/>
    <property type="match status" value="1"/>
</dbReference>
<evidence type="ECO:0000313" key="5">
    <source>
        <dbReference type="EMBL" id="MCR8634840.1"/>
    </source>
</evidence>
<evidence type="ECO:0000256" key="1">
    <source>
        <dbReference type="ARBA" id="ARBA00023015"/>
    </source>
</evidence>
<keyword evidence="6" id="KW-1185">Reference proteome</keyword>
<keyword evidence="2" id="KW-0238">DNA-binding</keyword>
<dbReference type="SMART" id="SM00421">
    <property type="entry name" value="HTH_LUXR"/>
    <property type="match status" value="1"/>
</dbReference>
<reference evidence="5 6" key="1">
    <citation type="submission" date="2022-08" db="EMBL/GenBank/DDBJ databases">
        <title>Paenibacillus endoradicis sp. nov., Paenibacillus radicibacter sp. nov and Paenibacillus pararadicis sp. nov., three cold-adapted plant growth-promoting bacteria isolated from root of Larix gmelinii in Great Khingan.</title>
        <authorList>
            <person name="Xue H."/>
        </authorList>
    </citation>
    <scope>NUCLEOTIDE SEQUENCE [LARGE SCALE GENOMIC DNA]</scope>
    <source>
        <strain evidence="5 6">N5-1-1-5</strain>
    </source>
</reference>
<dbReference type="PROSITE" id="PS50043">
    <property type="entry name" value="HTH_LUXR_2"/>
    <property type="match status" value="1"/>
</dbReference>
<dbReference type="InterPro" id="IPR036388">
    <property type="entry name" value="WH-like_DNA-bd_sf"/>
</dbReference>
<dbReference type="InterPro" id="IPR027417">
    <property type="entry name" value="P-loop_NTPase"/>
</dbReference>
<dbReference type="PRINTS" id="PR00364">
    <property type="entry name" value="DISEASERSIST"/>
</dbReference>
<sequence>MLEEVPYRRIVNRIDPIEQHYLVGRDKEVKLFLEMITADSSDGKILNLYGTGGVGKSYLLNEFRRLSEQVHVEFILLDSRVSPRSPSEFCLHLLRMLRHPVQKIEQTVDLSQLTETCLGVVLEAAAHKKVVLAVDTFEGIGDMEHWLRDKFLAYLKPEIIVIISGRIPLQGLWLSSPAWRQFIHRMPLADLDYYSVKQYLELSGIEQEEMIPRIWSQTKGHPLTLALLVSTTIAQNVQQAAVADGSGFFTYIVQNWLTEVPGPEMRAWVEAAAVLRYFNQEILSYVMEKEIATETFQSLVGLSFIQRVGQGWLLHDLLRDAISYELRLRMPDSYNRLWKRCVLYYYERIKKSARKRSVAWENTELFYYIGNRLIQSAFYQQSVSYSSEPLNSSNRAEAERYIENRYLYAKDVQIKLTDPDTKDQLVYMITREYSLYGLKHIHLGELYDLDPNSVKLTRDSQGTVCGLSVIIPINEHTVDYLLSKPLSSAYFNSLSESELKELRVSKHLRAGYFVKTLDVYDSSDVSMLQSMGFTFITHMLDCGYVVAAPPPYPFASSILQSLGCEMTKDVVHFDYDNKIPTPLFVIDTRGNKLQQYLDKMIDSFGILEEKNGEDAAQYLLTPKEKGVIELIVKGCSNLEIAELLFLRETTVKKHVSNIFKKLDVKKRVQLINKYLINSNKN</sequence>
<accession>A0ABT1YNS9</accession>
<dbReference type="InterPro" id="IPR016032">
    <property type="entry name" value="Sig_transdc_resp-reg_C-effctor"/>
</dbReference>
<dbReference type="SUPFAM" id="SSF46894">
    <property type="entry name" value="C-terminal effector domain of the bipartite response regulators"/>
    <property type="match status" value="1"/>
</dbReference>